<dbReference type="GO" id="GO:0016020">
    <property type="term" value="C:membrane"/>
    <property type="evidence" value="ECO:0007669"/>
    <property type="project" value="InterPro"/>
</dbReference>
<proteinExistence type="predicted"/>
<evidence type="ECO:0000313" key="5">
    <source>
        <dbReference type="Proteomes" id="UP001042704"/>
    </source>
</evidence>
<dbReference type="InterPro" id="IPR001638">
    <property type="entry name" value="Solute-binding_3/MltF_N"/>
</dbReference>
<dbReference type="RefSeq" id="WP_265581776.1">
    <property type="nucleotide sequence ID" value="NZ_CP036172.1"/>
</dbReference>
<feature type="domain" description="Solute-binding protein family 3/N-terminal" evidence="2">
    <location>
        <begin position="42"/>
        <end position="265"/>
    </location>
</feature>
<dbReference type="SMART" id="SM00079">
    <property type="entry name" value="PBPe"/>
    <property type="match status" value="1"/>
</dbReference>
<feature type="domain" description="Ionotropic glutamate receptor C-terminal" evidence="3">
    <location>
        <begin position="42"/>
        <end position="257"/>
    </location>
</feature>
<dbReference type="PROSITE" id="PS51257">
    <property type="entry name" value="PROKAR_LIPOPROTEIN"/>
    <property type="match status" value="1"/>
</dbReference>
<dbReference type="Pfam" id="PF00497">
    <property type="entry name" value="SBP_bac_3"/>
    <property type="match status" value="1"/>
</dbReference>
<reference evidence="4" key="1">
    <citation type="journal article" date="2001" name="Int. J. Syst. Evol. Microbiol.">
        <title>Methanofollis aquaemaris sp. nov., a methanogen isolated from an aquaculture fish pond.</title>
        <authorList>
            <person name="Lai M.C."/>
            <person name="Chen S.C."/>
        </authorList>
    </citation>
    <scope>NUCLEOTIDE SEQUENCE</scope>
    <source>
        <strain evidence="4">N2F9704</strain>
    </source>
</reference>
<keyword evidence="5" id="KW-1185">Reference proteome</keyword>
<reference evidence="4" key="2">
    <citation type="submission" date="2019-02" db="EMBL/GenBank/DDBJ databases">
        <authorList>
            <person name="Chen S.-C."/>
            <person name="Chien H.-H."/>
            <person name="Lai M.-C."/>
        </authorList>
    </citation>
    <scope>NUCLEOTIDE SEQUENCE</scope>
    <source>
        <strain evidence="4">N2F9704</strain>
    </source>
</reference>
<name>A0A8A3S492_9EURY</name>
<gene>
    <name evidence="4" type="ORF">RJ40_02430</name>
</gene>
<dbReference type="SMART" id="SM00062">
    <property type="entry name" value="PBPb"/>
    <property type="match status" value="1"/>
</dbReference>
<evidence type="ECO:0000256" key="1">
    <source>
        <dbReference type="ARBA" id="ARBA00022729"/>
    </source>
</evidence>
<dbReference type="Gene3D" id="3.40.190.10">
    <property type="entry name" value="Periplasmic binding protein-like II"/>
    <property type="match status" value="2"/>
</dbReference>
<dbReference type="KEGG" id="maqe:RJ40_02430"/>
<evidence type="ECO:0000259" key="2">
    <source>
        <dbReference type="SMART" id="SM00062"/>
    </source>
</evidence>
<sequence>MSKSFITALLIGAAVMCACFAGCTGTESPSASAEAGADNVPTYIVGIDAPYPPFSLVDKEGKPTGFDTESMEWIAKDQGFKVEFRQIAFDSLVTSLEGKNIDIIYSGMTITPDREEKVNFTHPYWQVNQTVIIKTDSSLTMDDVMAGKATVGTQRGTTAGIWMDEHLVANGTMPKENVKHYDTISLAVTDLENGNIDAVMFDSTVINDVMAGKNLEKIGSIDTHEYFGIGVRKSDTALLNSLNEGLDKLMNDPYWQELITKYNME</sequence>
<keyword evidence="1" id="KW-0732">Signal</keyword>
<dbReference type="SUPFAM" id="SSF53850">
    <property type="entry name" value="Periplasmic binding protein-like II"/>
    <property type="match status" value="1"/>
</dbReference>
<protein>
    <submittedName>
        <fullName evidence="4">Transporter substrate-binding domain-containing protein</fullName>
    </submittedName>
</protein>
<dbReference type="GO" id="GO:0015276">
    <property type="term" value="F:ligand-gated monoatomic ion channel activity"/>
    <property type="evidence" value="ECO:0007669"/>
    <property type="project" value="InterPro"/>
</dbReference>
<organism evidence="4 5">
    <name type="scientific">Methanofollis aquaemaris</name>
    <dbReference type="NCBI Taxonomy" id="126734"/>
    <lineage>
        <taxon>Archaea</taxon>
        <taxon>Methanobacteriati</taxon>
        <taxon>Methanobacteriota</taxon>
        <taxon>Stenosarchaea group</taxon>
        <taxon>Methanomicrobia</taxon>
        <taxon>Methanomicrobiales</taxon>
        <taxon>Methanomicrobiaceae</taxon>
        <taxon>Methanofollis</taxon>
    </lineage>
</organism>
<dbReference type="GeneID" id="76423183"/>
<dbReference type="PANTHER" id="PTHR35936">
    <property type="entry name" value="MEMBRANE-BOUND LYTIC MUREIN TRANSGLYCOSYLASE F"/>
    <property type="match status" value="1"/>
</dbReference>
<dbReference type="Proteomes" id="UP001042704">
    <property type="component" value="Chromosome"/>
</dbReference>
<evidence type="ECO:0000313" key="4">
    <source>
        <dbReference type="EMBL" id="QSZ66434.1"/>
    </source>
</evidence>
<dbReference type="PANTHER" id="PTHR35936:SF17">
    <property type="entry name" value="ARGININE-BINDING EXTRACELLULAR PROTEIN ARTP"/>
    <property type="match status" value="1"/>
</dbReference>
<dbReference type="AlphaFoldDB" id="A0A8A3S492"/>
<dbReference type="EMBL" id="CP036172">
    <property type="protein sequence ID" value="QSZ66434.1"/>
    <property type="molecule type" value="Genomic_DNA"/>
</dbReference>
<accession>A0A8A3S492</accession>
<evidence type="ECO:0000259" key="3">
    <source>
        <dbReference type="SMART" id="SM00079"/>
    </source>
</evidence>
<dbReference type="InterPro" id="IPR001320">
    <property type="entry name" value="Iontro_rcpt_C"/>
</dbReference>